<feature type="transmembrane region" description="Helical" evidence="1">
    <location>
        <begin position="94"/>
        <end position="112"/>
    </location>
</feature>
<name>A0ABN9IF76_9RALS</name>
<evidence type="ECO:0000256" key="1">
    <source>
        <dbReference type="SAM" id="Phobius"/>
    </source>
</evidence>
<evidence type="ECO:0000313" key="3">
    <source>
        <dbReference type="Proteomes" id="UP001189813"/>
    </source>
</evidence>
<dbReference type="Proteomes" id="UP001189813">
    <property type="component" value="Unassembled WGS sequence"/>
</dbReference>
<protein>
    <recommendedName>
        <fullName evidence="4">Transmembrane protein</fullName>
    </recommendedName>
</protein>
<keyword evidence="3" id="KW-1185">Reference proteome</keyword>
<keyword evidence="1" id="KW-0812">Transmembrane</keyword>
<evidence type="ECO:0000313" key="2">
    <source>
        <dbReference type="EMBL" id="CAJ0780855.1"/>
    </source>
</evidence>
<keyword evidence="1" id="KW-0472">Membrane</keyword>
<organism evidence="2 3">
    <name type="scientific">Ralstonia psammae</name>
    <dbReference type="NCBI Taxonomy" id="3058598"/>
    <lineage>
        <taxon>Bacteria</taxon>
        <taxon>Pseudomonadati</taxon>
        <taxon>Pseudomonadota</taxon>
        <taxon>Betaproteobacteria</taxon>
        <taxon>Burkholderiales</taxon>
        <taxon>Burkholderiaceae</taxon>
        <taxon>Ralstonia</taxon>
    </lineage>
</organism>
<evidence type="ECO:0008006" key="4">
    <source>
        <dbReference type="Google" id="ProtNLM"/>
    </source>
</evidence>
<feature type="transmembrane region" description="Helical" evidence="1">
    <location>
        <begin position="118"/>
        <end position="137"/>
    </location>
</feature>
<sequence>MHNVPNDAQSVSESWIKDPYVLPQVTLYILAVIICIQGCFQLIAAIFGLGVLPVGTGNPAAYRIVTFVIPGLQNLLVTAGAVTLASQLNTCSVVVWRIAVVVLAAEALFSMLGVWAQFNIVSALMLVLAGSGLVALLRTGPQQRNRLGTSE</sequence>
<accession>A0ABN9IF76</accession>
<dbReference type="EMBL" id="CATZBU010000001">
    <property type="protein sequence ID" value="CAJ0780855.1"/>
    <property type="molecule type" value="Genomic_DNA"/>
</dbReference>
<gene>
    <name evidence="2" type="ORF">LMG19083_00714</name>
</gene>
<proteinExistence type="predicted"/>
<reference evidence="2 3" key="1">
    <citation type="submission" date="2023-07" db="EMBL/GenBank/DDBJ databases">
        <authorList>
            <person name="Peeters C."/>
        </authorList>
    </citation>
    <scope>NUCLEOTIDE SEQUENCE [LARGE SCALE GENOMIC DNA]</scope>
    <source>
        <strain evidence="2 3">LMG 19083</strain>
    </source>
</reference>
<feature type="transmembrane region" description="Helical" evidence="1">
    <location>
        <begin position="60"/>
        <end position="82"/>
    </location>
</feature>
<feature type="transmembrane region" description="Helical" evidence="1">
    <location>
        <begin position="27"/>
        <end position="54"/>
    </location>
</feature>
<keyword evidence="1" id="KW-1133">Transmembrane helix</keyword>
<comment type="caution">
    <text evidence="2">The sequence shown here is derived from an EMBL/GenBank/DDBJ whole genome shotgun (WGS) entry which is preliminary data.</text>
</comment>